<dbReference type="PANTHER" id="PTHR43689">
    <property type="entry name" value="HYDROLASE"/>
    <property type="match status" value="1"/>
</dbReference>
<dbReference type="GO" id="GO:0016787">
    <property type="term" value="F:hydrolase activity"/>
    <property type="evidence" value="ECO:0007669"/>
    <property type="project" value="UniProtKB-KW"/>
</dbReference>
<evidence type="ECO:0000313" key="2">
    <source>
        <dbReference type="Proteomes" id="UP000249915"/>
    </source>
</evidence>
<dbReference type="EMBL" id="MASW01000005">
    <property type="protein sequence ID" value="PXY22973.1"/>
    <property type="molecule type" value="Genomic_DNA"/>
</dbReference>
<dbReference type="OrthoDB" id="27092at2"/>
<sequence length="258" mass="27682">MTDADTGWDGSEITTAAGTRVHAAVLGRPAGAEVVCVHGLGCSHRYFLPLARHLARDTRVVAPDLPGFGRTPGPRTPLDVRGLSRALADWLRVTGRGRVPLVANSLGCQLVADLATHSPGLLGPVVLTGPTVDRHARSAWRQVSRLLADVPFEHPGIVSTLARDYLVCGPRRLAATFRFALRDPVEHKLRHVHTPAVVVRGGRDPIVPEDWARAVAALLPRGRFADVPGAGHALNYSAPAELARITLTLLAEVEQERD</sequence>
<name>A0A2V4AR00_9PSEU</name>
<dbReference type="InterPro" id="IPR000073">
    <property type="entry name" value="AB_hydrolase_1"/>
</dbReference>
<dbReference type="Gene3D" id="3.40.50.1820">
    <property type="entry name" value="alpha/beta hydrolase"/>
    <property type="match status" value="1"/>
</dbReference>
<dbReference type="SUPFAM" id="SSF53474">
    <property type="entry name" value="alpha/beta-Hydrolases"/>
    <property type="match status" value="1"/>
</dbReference>
<dbReference type="RefSeq" id="WP_112283583.1">
    <property type="nucleotide sequence ID" value="NZ_MASW01000005.1"/>
</dbReference>
<dbReference type="InterPro" id="IPR029058">
    <property type="entry name" value="AB_hydrolase_fold"/>
</dbReference>
<dbReference type="PANTHER" id="PTHR43689:SF8">
    <property type="entry name" value="ALPHA_BETA-HYDROLASES SUPERFAMILY PROTEIN"/>
    <property type="match status" value="1"/>
</dbReference>
<comment type="caution">
    <text evidence="1">The sequence shown here is derived from an EMBL/GenBank/DDBJ whole genome shotgun (WGS) entry which is preliminary data.</text>
</comment>
<proteinExistence type="predicted"/>
<protein>
    <submittedName>
        <fullName evidence="1">Alpha/beta hydrolase</fullName>
    </submittedName>
</protein>
<gene>
    <name evidence="1" type="ORF">BAY60_23035</name>
</gene>
<keyword evidence="2" id="KW-1185">Reference proteome</keyword>
<dbReference type="AlphaFoldDB" id="A0A2V4AR00"/>
<organism evidence="1 2">
    <name type="scientific">Prauserella muralis</name>
    <dbReference type="NCBI Taxonomy" id="588067"/>
    <lineage>
        <taxon>Bacteria</taxon>
        <taxon>Bacillati</taxon>
        <taxon>Actinomycetota</taxon>
        <taxon>Actinomycetes</taxon>
        <taxon>Pseudonocardiales</taxon>
        <taxon>Pseudonocardiaceae</taxon>
        <taxon>Prauserella</taxon>
    </lineage>
</organism>
<reference evidence="1 2" key="1">
    <citation type="submission" date="2016-07" db="EMBL/GenBank/DDBJ databases">
        <title>Draft genome sequence of Prauserella muralis DSM 45305, isolated from a mould-covered wall in an indoor environment.</title>
        <authorList>
            <person name="Ruckert C."/>
            <person name="Albersmeier A."/>
            <person name="Jiang C.-L."/>
            <person name="Jiang Y."/>
            <person name="Kalinowski J."/>
            <person name="Schneider O."/>
            <person name="Winkler A."/>
            <person name="Zotchev S.B."/>
        </authorList>
    </citation>
    <scope>NUCLEOTIDE SEQUENCE [LARGE SCALE GENOMIC DNA]</scope>
    <source>
        <strain evidence="1 2">DSM 45305</strain>
    </source>
</reference>
<dbReference type="PRINTS" id="PR00111">
    <property type="entry name" value="ABHYDROLASE"/>
</dbReference>
<dbReference type="Proteomes" id="UP000249915">
    <property type="component" value="Unassembled WGS sequence"/>
</dbReference>
<evidence type="ECO:0000313" key="1">
    <source>
        <dbReference type="EMBL" id="PXY22973.1"/>
    </source>
</evidence>
<accession>A0A2V4AR00</accession>
<dbReference type="Pfam" id="PF12697">
    <property type="entry name" value="Abhydrolase_6"/>
    <property type="match status" value="1"/>
</dbReference>
<keyword evidence="1" id="KW-0378">Hydrolase</keyword>